<dbReference type="InterPro" id="IPR036841">
    <property type="entry name" value="VEGF_C_sf"/>
</dbReference>
<dbReference type="SUPFAM" id="SSF57501">
    <property type="entry name" value="Cystine-knot cytokines"/>
    <property type="match status" value="1"/>
</dbReference>
<evidence type="ECO:0000256" key="11">
    <source>
        <dbReference type="SAM" id="SignalP"/>
    </source>
</evidence>
<dbReference type="InterPro" id="IPR000072">
    <property type="entry name" value="PDGF/VEGF_dom"/>
</dbReference>
<reference evidence="14" key="2">
    <citation type="journal article" date="2007" name="PLoS Biol.">
        <title>Survey sequencing and comparative analysis of the elephant shark (Callorhinchus milii) genome.</title>
        <authorList>
            <person name="Venkatesh B."/>
            <person name="Kirkness E.F."/>
            <person name="Loh Y.H."/>
            <person name="Halpern A.L."/>
            <person name="Lee A.P."/>
            <person name="Johnson J."/>
            <person name="Dandona N."/>
            <person name="Viswanathan L.D."/>
            <person name="Tay A."/>
            <person name="Venter J.C."/>
            <person name="Strausberg R.L."/>
            <person name="Brenner S."/>
        </authorList>
    </citation>
    <scope>NUCLEOTIDE SEQUENCE [LARGE SCALE GENOMIC DNA]</scope>
</reference>
<dbReference type="GO" id="GO:0008083">
    <property type="term" value="F:growth factor activity"/>
    <property type="evidence" value="ECO:0007669"/>
    <property type="project" value="UniProtKB-KW"/>
</dbReference>
<dbReference type="Gene3D" id="2.10.90.10">
    <property type="entry name" value="Cystine-knot cytokines"/>
    <property type="match status" value="1"/>
</dbReference>
<keyword evidence="5 9" id="KW-0339">Growth factor</keyword>
<name>A0A4W3H0V2_CALMI</name>
<dbReference type="GO" id="GO:0001666">
    <property type="term" value="P:response to hypoxia"/>
    <property type="evidence" value="ECO:0007669"/>
    <property type="project" value="TreeGrafter"/>
</dbReference>
<feature type="compositionally biased region" description="Basic residues" evidence="10">
    <location>
        <begin position="138"/>
        <end position="154"/>
    </location>
</feature>
<evidence type="ECO:0000256" key="8">
    <source>
        <dbReference type="ARBA" id="ARBA00023246"/>
    </source>
</evidence>
<keyword evidence="8" id="KW-0497">Mitogen</keyword>
<dbReference type="GO" id="GO:0051781">
    <property type="term" value="P:positive regulation of cell division"/>
    <property type="evidence" value="ECO:0007669"/>
    <property type="project" value="UniProtKB-KW"/>
</dbReference>
<evidence type="ECO:0000256" key="9">
    <source>
        <dbReference type="RuleBase" id="RU003818"/>
    </source>
</evidence>
<reference evidence="14" key="3">
    <citation type="journal article" date="2014" name="Nature">
        <title>Elephant shark genome provides unique insights into gnathostome evolution.</title>
        <authorList>
            <consortium name="International Elephant Shark Genome Sequencing Consortium"/>
            <person name="Venkatesh B."/>
            <person name="Lee A.P."/>
            <person name="Ravi V."/>
            <person name="Maurya A.K."/>
            <person name="Lian M.M."/>
            <person name="Swann J.B."/>
            <person name="Ohta Y."/>
            <person name="Flajnik M.F."/>
            <person name="Sutoh Y."/>
            <person name="Kasahara M."/>
            <person name="Hoon S."/>
            <person name="Gangu V."/>
            <person name="Roy S.W."/>
            <person name="Irimia M."/>
            <person name="Korzh V."/>
            <person name="Kondrychyn I."/>
            <person name="Lim Z.W."/>
            <person name="Tay B.H."/>
            <person name="Tohari S."/>
            <person name="Kong K.W."/>
            <person name="Ho S."/>
            <person name="Lorente-Galdos B."/>
            <person name="Quilez J."/>
            <person name="Marques-Bonet T."/>
            <person name="Raney B.J."/>
            <person name="Ingham P.W."/>
            <person name="Tay A."/>
            <person name="Hillier L.W."/>
            <person name="Minx P."/>
            <person name="Boehm T."/>
            <person name="Wilson R.K."/>
            <person name="Brenner S."/>
            <person name="Warren W.C."/>
        </authorList>
    </citation>
    <scope>NUCLEOTIDE SEQUENCE [LARGE SCALE GENOMIC DNA]</scope>
</reference>
<dbReference type="GO" id="GO:0005615">
    <property type="term" value="C:extracellular space"/>
    <property type="evidence" value="ECO:0007669"/>
    <property type="project" value="TreeGrafter"/>
</dbReference>
<feature type="region of interest" description="Disordered" evidence="10">
    <location>
        <begin position="128"/>
        <end position="157"/>
    </location>
</feature>
<dbReference type="GO" id="GO:0050930">
    <property type="term" value="P:induction of positive chemotaxis"/>
    <property type="evidence" value="ECO:0007669"/>
    <property type="project" value="TreeGrafter"/>
</dbReference>
<dbReference type="PANTHER" id="PTHR12025:SF5">
    <property type="entry name" value="VASCULAR ENDOTHELIAL GROWTH FACTOR A, LONG FORM"/>
    <property type="match status" value="1"/>
</dbReference>
<reference evidence="13" key="5">
    <citation type="submission" date="2025-09" db="UniProtKB">
        <authorList>
            <consortium name="Ensembl"/>
        </authorList>
    </citation>
    <scope>IDENTIFICATION</scope>
</reference>
<evidence type="ECO:0000256" key="4">
    <source>
        <dbReference type="ARBA" id="ARBA00022782"/>
    </source>
</evidence>
<feature type="compositionally biased region" description="Basic and acidic residues" evidence="10">
    <location>
        <begin position="128"/>
        <end position="137"/>
    </location>
</feature>
<dbReference type="CDD" id="cd00135">
    <property type="entry name" value="PDGF"/>
    <property type="match status" value="1"/>
</dbReference>
<evidence type="ECO:0000256" key="7">
    <source>
        <dbReference type="ARBA" id="ARBA00023180"/>
    </source>
</evidence>
<dbReference type="OMA" id="HDLECEC"/>
<feature type="signal peptide" evidence="11">
    <location>
        <begin position="1"/>
        <end position="23"/>
    </location>
</feature>
<dbReference type="Pfam" id="PF00341">
    <property type="entry name" value="PDGF"/>
    <property type="match status" value="1"/>
</dbReference>
<dbReference type="GO" id="GO:0038084">
    <property type="term" value="P:vascular endothelial growth factor signaling pathway"/>
    <property type="evidence" value="ECO:0007669"/>
    <property type="project" value="TreeGrafter"/>
</dbReference>
<reference evidence="14" key="1">
    <citation type="journal article" date="2006" name="Science">
        <title>Ancient noncoding elements conserved in the human genome.</title>
        <authorList>
            <person name="Venkatesh B."/>
            <person name="Kirkness E.F."/>
            <person name="Loh Y.H."/>
            <person name="Halpern A.L."/>
            <person name="Lee A.P."/>
            <person name="Johnson J."/>
            <person name="Dandona N."/>
            <person name="Viswanathan L.D."/>
            <person name="Tay A."/>
            <person name="Venter J.C."/>
            <person name="Strausberg R.L."/>
            <person name="Brenner S."/>
        </authorList>
    </citation>
    <scope>NUCLEOTIDE SEQUENCE [LARGE SCALE GENOMIC DNA]</scope>
</reference>
<dbReference type="Ensembl" id="ENSCMIT00000009684.1">
    <property type="protein sequence ID" value="ENSCMIP00000009426.1"/>
    <property type="gene ID" value="ENSCMIG00000005000.1"/>
</dbReference>
<proteinExistence type="inferred from homology"/>
<evidence type="ECO:0000256" key="3">
    <source>
        <dbReference type="ARBA" id="ARBA00022657"/>
    </source>
</evidence>
<dbReference type="GO" id="GO:0030154">
    <property type="term" value="P:cell differentiation"/>
    <property type="evidence" value="ECO:0007669"/>
    <property type="project" value="UniProtKB-KW"/>
</dbReference>
<evidence type="ECO:0000313" key="14">
    <source>
        <dbReference type="Proteomes" id="UP000314986"/>
    </source>
</evidence>
<evidence type="ECO:0000256" key="1">
    <source>
        <dbReference type="ARBA" id="ARBA00006686"/>
    </source>
</evidence>
<keyword evidence="4" id="KW-0221">Differentiation</keyword>
<dbReference type="InParanoid" id="A0A4W3H0V2"/>
<dbReference type="AlphaFoldDB" id="A0A4W3H0V2"/>
<comment type="similarity">
    <text evidence="1 9">Belongs to the PDGF/VEGF growth factor family.</text>
</comment>
<feature type="domain" description="Platelet-derived growth factor (PDGF) family profile" evidence="12">
    <location>
        <begin position="35"/>
        <end position="131"/>
    </location>
</feature>
<keyword evidence="14" id="KW-1185">Reference proteome</keyword>
<dbReference type="InterPro" id="IPR027928">
    <property type="entry name" value="VEGF_C"/>
</dbReference>
<keyword evidence="7" id="KW-0325">Glycoprotein</keyword>
<dbReference type="GeneTree" id="ENSGT00940000157284"/>
<protein>
    <submittedName>
        <fullName evidence="13">Vascular endothelial growth factor Aa</fullName>
    </submittedName>
</protein>
<dbReference type="InterPro" id="IPR029034">
    <property type="entry name" value="Cystine-knot_cytokine"/>
</dbReference>
<evidence type="ECO:0000256" key="6">
    <source>
        <dbReference type="ARBA" id="ARBA00023157"/>
    </source>
</evidence>
<feature type="chain" id="PRO_5021306929" evidence="11">
    <location>
        <begin position="24"/>
        <end position="212"/>
    </location>
</feature>
<dbReference type="GO" id="GO:0045766">
    <property type="term" value="P:positive regulation of angiogenesis"/>
    <property type="evidence" value="ECO:0007669"/>
    <property type="project" value="TreeGrafter"/>
</dbReference>
<sequence>MNSLLNVINRAFLVFLYFRSVWTAFIPSEGPHKNEVIKFMDVWNKSYCRTIETLVEILQEHPDQVEYIFKPACVPLLRCGGCCNDESLECVPTELHNVTMQIMKIKPHHAEHIAEMHFVQHSKCVCRPKRESKEPPKSKTKKGNGKGQKRRRKKTRDEQYRLRCEPCTERRKHLFVQDPQTCKCSCKFTQLRCKSKGLELNDRSCRCDKPRR</sequence>
<dbReference type="STRING" id="7868.ENSCMIP00000009426"/>
<evidence type="ECO:0000259" key="12">
    <source>
        <dbReference type="PROSITE" id="PS50278"/>
    </source>
</evidence>
<dbReference type="FunFam" id="2.10.160.10:FF:000001">
    <property type="entry name" value="Vascular endothelial growth factor A"/>
    <property type="match status" value="1"/>
</dbReference>
<organism evidence="13 14">
    <name type="scientific">Callorhinchus milii</name>
    <name type="common">Ghost shark</name>
    <dbReference type="NCBI Taxonomy" id="7868"/>
    <lineage>
        <taxon>Eukaryota</taxon>
        <taxon>Metazoa</taxon>
        <taxon>Chordata</taxon>
        <taxon>Craniata</taxon>
        <taxon>Vertebrata</taxon>
        <taxon>Chondrichthyes</taxon>
        <taxon>Holocephali</taxon>
        <taxon>Chimaeriformes</taxon>
        <taxon>Callorhinchidae</taxon>
        <taxon>Callorhinchus</taxon>
    </lineage>
</organism>
<evidence type="ECO:0000256" key="10">
    <source>
        <dbReference type="SAM" id="MobiDB-lite"/>
    </source>
</evidence>
<keyword evidence="2" id="KW-0217">Developmental protein</keyword>
<dbReference type="GO" id="GO:0008201">
    <property type="term" value="F:heparin binding"/>
    <property type="evidence" value="ECO:0007669"/>
    <property type="project" value="InterPro"/>
</dbReference>
<dbReference type="GO" id="GO:0005172">
    <property type="term" value="F:vascular endothelial growth factor receptor binding"/>
    <property type="evidence" value="ECO:0007669"/>
    <property type="project" value="TreeGrafter"/>
</dbReference>
<dbReference type="PANTHER" id="PTHR12025">
    <property type="entry name" value="VASCULAR ENDOTHELIAL GROWTH FACTOR"/>
    <property type="match status" value="1"/>
</dbReference>
<dbReference type="Proteomes" id="UP000314986">
    <property type="component" value="Unassembled WGS sequence"/>
</dbReference>
<reference evidence="13" key="4">
    <citation type="submission" date="2025-08" db="UniProtKB">
        <authorList>
            <consortium name="Ensembl"/>
        </authorList>
    </citation>
    <scope>IDENTIFICATION</scope>
</reference>
<dbReference type="GO" id="GO:0001938">
    <property type="term" value="P:positive regulation of endothelial cell proliferation"/>
    <property type="evidence" value="ECO:0007669"/>
    <property type="project" value="TreeGrafter"/>
</dbReference>
<dbReference type="GO" id="GO:0002040">
    <property type="term" value="P:sprouting angiogenesis"/>
    <property type="evidence" value="ECO:0007669"/>
    <property type="project" value="TreeGrafter"/>
</dbReference>
<dbReference type="SMART" id="SM00141">
    <property type="entry name" value="PDGF"/>
    <property type="match status" value="1"/>
</dbReference>
<dbReference type="GO" id="GO:0048010">
    <property type="term" value="P:vascular endothelial growth factor receptor signaling pathway"/>
    <property type="evidence" value="ECO:0007669"/>
    <property type="project" value="TreeGrafter"/>
</dbReference>
<dbReference type="SUPFAM" id="SSF57593">
    <property type="entry name" value="Heparin-binding domain from vascular endothelial growth factor"/>
    <property type="match status" value="1"/>
</dbReference>
<dbReference type="GO" id="GO:0016020">
    <property type="term" value="C:membrane"/>
    <property type="evidence" value="ECO:0007669"/>
    <property type="project" value="InterPro"/>
</dbReference>
<dbReference type="FunCoup" id="A0A4W3H0V2">
    <property type="interactions" value="164"/>
</dbReference>
<keyword evidence="6" id="KW-1015">Disulfide bond</keyword>
<dbReference type="PROSITE" id="PS50278">
    <property type="entry name" value="PDGF_2"/>
    <property type="match status" value="1"/>
</dbReference>
<evidence type="ECO:0000256" key="2">
    <source>
        <dbReference type="ARBA" id="ARBA00022473"/>
    </source>
</evidence>
<dbReference type="GO" id="GO:0060754">
    <property type="term" value="P:positive regulation of mast cell chemotaxis"/>
    <property type="evidence" value="ECO:0007669"/>
    <property type="project" value="TreeGrafter"/>
</dbReference>
<accession>A0A4W3H0V2</accession>
<keyword evidence="11" id="KW-0732">Signal</keyword>
<dbReference type="Gene3D" id="2.10.160.10">
    <property type="entry name" value="Vascular endothelial growth factor, heparin-binding domain"/>
    <property type="match status" value="1"/>
</dbReference>
<dbReference type="GO" id="GO:0042056">
    <property type="term" value="F:chemoattractant activity"/>
    <property type="evidence" value="ECO:0007669"/>
    <property type="project" value="TreeGrafter"/>
</dbReference>
<dbReference type="InterPro" id="IPR050507">
    <property type="entry name" value="PDGF/VEGF_growth_factor"/>
</dbReference>
<evidence type="ECO:0000256" key="5">
    <source>
        <dbReference type="ARBA" id="ARBA00023030"/>
    </source>
</evidence>
<dbReference type="Pfam" id="PF14554">
    <property type="entry name" value="VEGF_C"/>
    <property type="match status" value="1"/>
</dbReference>
<keyword evidence="3" id="KW-0037">Angiogenesis</keyword>
<evidence type="ECO:0000313" key="13">
    <source>
        <dbReference type="Ensembl" id="ENSCMIP00000009426.1"/>
    </source>
</evidence>